<dbReference type="RefSeq" id="WP_091414664.1">
    <property type="nucleotide sequence ID" value="NZ_LT629749.1"/>
</dbReference>
<accession>A0A1H1ZDR5</accession>
<keyword evidence="2" id="KW-0560">Oxidoreductase</keyword>
<gene>
    <name evidence="2" type="ORF">SAMN04488543_3684</name>
</gene>
<dbReference type="STRING" id="546871.SAMN04488543_3684"/>
<protein>
    <submittedName>
        <fullName evidence="2">Quinol monooxygenase YgiN</fullName>
    </submittedName>
</protein>
<dbReference type="Gene3D" id="3.30.70.100">
    <property type="match status" value="1"/>
</dbReference>
<dbReference type="GO" id="GO:0004497">
    <property type="term" value="F:monooxygenase activity"/>
    <property type="evidence" value="ECO:0007669"/>
    <property type="project" value="UniProtKB-KW"/>
</dbReference>
<proteinExistence type="predicted"/>
<evidence type="ECO:0000313" key="3">
    <source>
        <dbReference type="Proteomes" id="UP000199092"/>
    </source>
</evidence>
<dbReference type="Proteomes" id="UP000199092">
    <property type="component" value="Chromosome I"/>
</dbReference>
<dbReference type="EMBL" id="LT629749">
    <property type="protein sequence ID" value="SDT31356.1"/>
    <property type="molecule type" value="Genomic_DNA"/>
</dbReference>
<dbReference type="SUPFAM" id="SSF54909">
    <property type="entry name" value="Dimeric alpha+beta barrel"/>
    <property type="match status" value="1"/>
</dbReference>
<keyword evidence="3" id="KW-1185">Reference proteome</keyword>
<dbReference type="Pfam" id="PF03992">
    <property type="entry name" value="ABM"/>
    <property type="match status" value="1"/>
</dbReference>
<dbReference type="OrthoDB" id="3695636at2"/>
<dbReference type="InterPro" id="IPR007138">
    <property type="entry name" value="ABM_dom"/>
</dbReference>
<evidence type="ECO:0000313" key="2">
    <source>
        <dbReference type="EMBL" id="SDT31356.1"/>
    </source>
</evidence>
<organism evidence="2 3">
    <name type="scientific">Friedmanniella luteola</name>
    <dbReference type="NCBI Taxonomy" id="546871"/>
    <lineage>
        <taxon>Bacteria</taxon>
        <taxon>Bacillati</taxon>
        <taxon>Actinomycetota</taxon>
        <taxon>Actinomycetes</taxon>
        <taxon>Propionibacteriales</taxon>
        <taxon>Nocardioidaceae</taxon>
        <taxon>Friedmanniella</taxon>
    </lineage>
</organism>
<keyword evidence="2" id="KW-0503">Monooxygenase</keyword>
<sequence length="99" mass="11027">MFALVVRFNLTDDDAAARFDALVADLLPQIAAHEPGTLTYAVHTVHDAPLSRLFYESYRDRDAHAEHERQPHTAHFLQAKDALLVDARVEFLTPTGSGT</sequence>
<evidence type="ECO:0000259" key="1">
    <source>
        <dbReference type="PROSITE" id="PS51725"/>
    </source>
</evidence>
<dbReference type="InterPro" id="IPR011008">
    <property type="entry name" value="Dimeric_a/b-barrel"/>
</dbReference>
<name>A0A1H1ZDR5_9ACTN</name>
<feature type="domain" description="ABM" evidence="1">
    <location>
        <begin position="2"/>
        <end position="99"/>
    </location>
</feature>
<reference evidence="2 3" key="1">
    <citation type="submission" date="2016-10" db="EMBL/GenBank/DDBJ databases">
        <authorList>
            <person name="de Groot N.N."/>
        </authorList>
    </citation>
    <scope>NUCLEOTIDE SEQUENCE [LARGE SCALE GENOMIC DNA]</scope>
    <source>
        <strain evidence="2 3">DSM 21741</strain>
    </source>
</reference>
<dbReference type="PROSITE" id="PS51725">
    <property type="entry name" value="ABM"/>
    <property type="match status" value="1"/>
</dbReference>
<dbReference type="AlphaFoldDB" id="A0A1H1ZDR5"/>